<keyword evidence="2 4" id="KW-0067">ATP-binding</keyword>
<dbReference type="SUPFAM" id="SSF52540">
    <property type="entry name" value="P-loop containing nucleoside triphosphate hydrolases"/>
    <property type="match status" value="1"/>
</dbReference>
<dbReference type="PROSITE" id="PS00211">
    <property type="entry name" value="ABC_TRANSPORTER_1"/>
    <property type="match status" value="1"/>
</dbReference>
<feature type="domain" description="ABC transporter" evidence="3">
    <location>
        <begin position="10"/>
        <end position="243"/>
    </location>
</feature>
<dbReference type="RefSeq" id="WP_262066742.1">
    <property type="nucleotide sequence ID" value="NZ_JAMXOD010000016.1"/>
</dbReference>
<feature type="non-terminal residue" evidence="4">
    <location>
        <position position="1"/>
    </location>
</feature>
<accession>A0ABT1EBE8</accession>
<comment type="caution">
    <text evidence="4">The sequence shown here is derived from an EMBL/GenBank/DDBJ whole genome shotgun (WGS) entry which is preliminary data.</text>
</comment>
<evidence type="ECO:0000313" key="5">
    <source>
        <dbReference type="Proteomes" id="UP001523566"/>
    </source>
</evidence>
<dbReference type="GO" id="GO:0005524">
    <property type="term" value="F:ATP binding"/>
    <property type="evidence" value="ECO:0007669"/>
    <property type="project" value="UniProtKB-KW"/>
</dbReference>
<sequence>FHCRQASKSIHLTPYRGRRILDVFVKDLSFAVNRGETFALVGASGSGKTTIASLLARFWDISKGEITINGMDIRRLPMDTLMAQISMVFQKVYLFEDTIYNNIAMGRKDAEAEEIYEAAKKACCYDFIMNLPYGFDTYVGAGGATLSGGEAQRISIARCLLKDAPIVILDEATASIDADNESQIQAALSNLCQNKTTIVIAHRLNTIRNADRILLLDKGYVKESGTHEELLLEGGLYSKMVGAGGDAA</sequence>
<gene>
    <name evidence="4" type="ORF">NK125_11045</name>
</gene>
<proteinExistence type="predicted"/>
<dbReference type="SMART" id="SM00382">
    <property type="entry name" value="AAA"/>
    <property type="match status" value="1"/>
</dbReference>
<name>A0ABT1EBE8_9FIRM</name>
<dbReference type="Pfam" id="PF00005">
    <property type="entry name" value="ABC_tran"/>
    <property type="match status" value="1"/>
</dbReference>
<evidence type="ECO:0000313" key="4">
    <source>
        <dbReference type="EMBL" id="MCP1102954.1"/>
    </source>
</evidence>
<evidence type="ECO:0000256" key="2">
    <source>
        <dbReference type="ARBA" id="ARBA00022840"/>
    </source>
</evidence>
<dbReference type="Proteomes" id="UP001523566">
    <property type="component" value="Unassembled WGS sequence"/>
</dbReference>
<dbReference type="InterPro" id="IPR027417">
    <property type="entry name" value="P-loop_NTPase"/>
</dbReference>
<protein>
    <submittedName>
        <fullName evidence="4">ATP-binding cassette domain-containing protein</fullName>
    </submittedName>
</protein>
<dbReference type="InterPro" id="IPR039421">
    <property type="entry name" value="Type_1_exporter"/>
</dbReference>
<organism evidence="4 5">
    <name type="scientific">Aequitasia blattaphilus</name>
    <dbReference type="NCBI Taxonomy" id="2949332"/>
    <lineage>
        <taxon>Bacteria</taxon>
        <taxon>Bacillati</taxon>
        <taxon>Bacillota</taxon>
        <taxon>Clostridia</taxon>
        <taxon>Lachnospirales</taxon>
        <taxon>Lachnospiraceae</taxon>
        <taxon>Aequitasia</taxon>
    </lineage>
</organism>
<dbReference type="InterPro" id="IPR003439">
    <property type="entry name" value="ABC_transporter-like_ATP-bd"/>
</dbReference>
<keyword evidence="1" id="KW-0547">Nucleotide-binding</keyword>
<dbReference type="PROSITE" id="PS50893">
    <property type="entry name" value="ABC_TRANSPORTER_2"/>
    <property type="match status" value="1"/>
</dbReference>
<evidence type="ECO:0000256" key="1">
    <source>
        <dbReference type="ARBA" id="ARBA00022741"/>
    </source>
</evidence>
<dbReference type="InterPro" id="IPR017871">
    <property type="entry name" value="ABC_transporter-like_CS"/>
</dbReference>
<dbReference type="Gene3D" id="3.40.50.300">
    <property type="entry name" value="P-loop containing nucleotide triphosphate hydrolases"/>
    <property type="match status" value="1"/>
</dbReference>
<evidence type="ECO:0000259" key="3">
    <source>
        <dbReference type="PROSITE" id="PS50893"/>
    </source>
</evidence>
<keyword evidence="5" id="KW-1185">Reference proteome</keyword>
<dbReference type="PANTHER" id="PTHR43394">
    <property type="entry name" value="ATP-DEPENDENT PERMEASE MDL1, MITOCHONDRIAL"/>
    <property type="match status" value="1"/>
</dbReference>
<dbReference type="EMBL" id="JAMZFW010000016">
    <property type="protein sequence ID" value="MCP1102954.1"/>
    <property type="molecule type" value="Genomic_DNA"/>
</dbReference>
<dbReference type="PANTHER" id="PTHR43394:SF1">
    <property type="entry name" value="ATP-BINDING CASSETTE SUB-FAMILY B MEMBER 10, MITOCHONDRIAL"/>
    <property type="match status" value="1"/>
</dbReference>
<reference evidence="4 5" key="1">
    <citation type="journal article" date="2022" name="Genome Biol. Evol.">
        <title>Host diet, physiology and behaviors set the stage for Lachnospiraceae cladogenesis.</title>
        <authorList>
            <person name="Vera-Ponce De Leon A."/>
            <person name="Schneider M."/>
            <person name="Jahnes B.C."/>
            <person name="Sadowski V."/>
            <person name="Camuy-Velez L.A."/>
            <person name="Duan J."/>
            <person name="Sabree Z.L."/>
        </authorList>
    </citation>
    <scope>NUCLEOTIDE SEQUENCE [LARGE SCALE GENOMIC DNA]</scope>
    <source>
        <strain evidence="4 5">PAL113</strain>
    </source>
</reference>
<dbReference type="InterPro" id="IPR003593">
    <property type="entry name" value="AAA+_ATPase"/>
</dbReference>